<dbReference type="InterPro" id="IPR007476">
    <property type="entry name" value="RdgC"/>
</dbReference>
<evidence type="ECO:0000256" key="3">
    <source>
        <dbReference type="ARBA" id="ARBA00022296"/>
    </source>
</evidence>
<proteinExistence type="inferred from homology"/>
<dbReference type="EMBL" id="UGHF01000001">
    <property type="protein sequence ID" value="STO59813.1"/>
    <property type="molecule type" value="Genomic_DNA"/>
</dbReference>
<dbReference type="AlphaFoldDB" id="A0A1V4B257"/>
<evidence type="ECO:0000313" key="10">
    <source>
        <dbReference type="Proteomes" id="UP000254496"/>
    </source>
</evidence>
<evidence type="ECO:0000313" key="9">
    <source>
        <dbReference type="Proteomes" id="UP000254329"/>
    </source>
</evidence>
<dbReference type="Proteomes" id="UP000254496">
    <property type="component" value="Unassembled WGS sequence"/>
</dbReference>
<gene>
    <name evidence="7" type="primary">rdgC</name>
    <name evidence="7" type="ORF">NCTC1659_01078</name>
    <name evidence="8" type="ORF">NCTC8540_02264</name>
</gene>
<dbReference type="NCBIfam" id="NF001462">
    <property type="entry name" value="PRK00321.1-3"/>
    <property type="match status" value="1"/>
</dbReference>
<dbReference type="RefSeq" id="WP_078217893.1">
    <property type="nucleotide sequence ID" value="NZ_MUXZ01000008.1"/>
</dbReference>
<evidence type="ECO:0000313" key="7">
    <source>
        <dbReference type="EMBL" id="STO59813.1"/>
    </source>
</evidence>
<evidence type="ECO:0000256" key="1">
    <source>
        <dbReference type="ARBA" id="ARBA00004453"/>
    </source>
</evidence>
<dbReference type="PANTHER" id="PTHR38103">
    <property type="entry name" value="RECOMBINATION-ASSOCIATED PROTEIN RDGC"/>
    <property type="match status" value="1"/>
</dbReference>
<dbReference type="NCBIfam" id="NF001464">
    <property type="entry name" value="PRK00321.1-5"/>
    <property type="match status" value="1"/>
</dbReference>
<name>A0A1V4B257_9PAST</name>
<accession>A0A1V4B257</accession>
<feature type="coiled-coil region" evidence="6">
    <location>
        <begin position="76"/>
        <end position="107"/>
    </location>
</feature>
<keyword evidence="6" id="KW-0175">Coiled coil</keyword>
<dbReference type="PANTHER" id="PTHR38103:SF1">
    <property type="entry name" value="RECOMBINATION-ASSOCIATED PROTEIN RDGC"/>
    <property type="match status" value="1"/>
</dbReference>
<evidence type="ECO:0000256" key="5">
    <source>
        <dbReference type="ARBA" id="ARBA00023172"/>
    </source>
</evidence>
<reference evidence="9 10" key="1">
    <citation type="submission" date="2018-06" db="EMBL/GenBank/DDBJ databases">
        <authorList>
            <consortium name="Pathogen Informatics"/>
            <person name="Doyle S."/>
        </authorList>
    </citation>
    <scope>NUCLEOTIDE SEQUENCE [LARGE SCALE GENOMIC DNA]</scope>
    <source>
        <strain evidence="7 9">NCTC1659</strain>
        <strain evidence="8 10">NCTC8540</strain>
    </source>
</reference>
<comment type="subcellular location">
    <subcellularLocation>
        <location evidence="1">Cytoplasm</location>
        <location evidence="1">Nucleoid</location>
    </subcellularLocation>
</comment>
<evidence type="ECO:0000256" key="2">
    <source>
        <dbReference type="ARBA" id="ARBA00008657"/>
    </source>
</evidence>
<evidence type="ECO:0000256" key="6">
    <source>
        <dbReference type="SAM" id="Coils"/>
    </source>
</evidence>
<dbReference type="OrthoDB" id="5290530at2"/>
<dbReference type="GO" id="GO:0000018">
    <property type="term" value="P:regulation of DNA recombination"/>
    <property type="evidence" value="ECO:0007669"/>
    <property type="project" value="TreeGrafter"/>
</dbReference>
<evidence type="ECO:0000313" key="8">
    <source>
        <dbReference type="EMBL" id="STO69707.1"/>
    </source>
</evidence>
<evidence type="ECO:0000256" key="4">
    <source>
        <dbReference type="ARBA" id="ARBA00022490"/>
    </source>
</evidence>
<dbReference type="Proteomes" id="UP000254329">
    <property type="component" value="Unassembled WGS sequence"/>
</dbReference>
<dbReference type="GO" id="GO:0006310">
    <property type="term" value="P:DNA recombination"/>
    <property type="evidence" value="ECO:0007669"/>
    <property type="project" value="UniProtKB-KW"/>
</dbReference>
<dbReference type="GO" id="GO:0003690">
    <property type="term" value="F:double-stranded DNA binding"/>
    <property type="evidence" value="ECO:0007669"/>
    <property type="project" value="TreeGrafter"/>
</dbReference>
<dbReference type="STRING" id="733.B0186_02865"/>
<comment type="similarity">
    <text evidence="2">Belongs to the RdgC family.</text>
</comment>
<keyword evidence="4" id="KW-0963">Cytoplasm</keyword>
<dbReference type="Pfam" id="PF04381">
    <property type="entry name" value="RdgC"/>
    <property type="match status" value="1"/>
</dbReference>
<keyword evidence="5" id="KW-0233">DNA recombination</keyword>
<protein>
    <recommendedName>
        <fullName evidence="3">Recombination-associated protein RdgC</fullName>
    </recommendedName>
</protein>
<dbReference type="GO" id="GO:0043590">
    <property type="term" value="C:bacterial nucleoid"/>
    <property type="evidence" value="ECO:0007669"/>
    <property type="project" value="TreeGrafter"/>
</dbReference>
<organism evidence="7 9">
    <name type="scientific">Canicola haemoglobinophilus</name>
    <dbReference type="NCBI Taxonomy" id="733"/>
    <lineage>
        <taxon>Bacteria</taxon>
        <taxon>Pseudomonadati</taxon>
        <taxon>Pseudomonadota</taxon>
        <taxon>Gammaproteobacteria</taxon>
        <taxon>Pasteurellales</taxon>
        <taxon>Pasteurellaceae</taxon>
        <taxon>Canicola</taxon>
    </lineage>
</organism>
<sequence length="301" mass="34692">MFWFKNALVYRLTKSLDWSAENLQSQLLQCAYHPCQQSDMSKFGWSEPLRESELLYFSVGKQILLVAHKEEKILPAQVIKRELDERIEQLEQKENRKLKKIEKQALKDDVIATLLPRAFSKNQHTAMWIDAEKNLIYIDTASSKRAEDCLALLRKSLGSLPVVPLAFANEPSLIMTDWVKGNEPQWLTVLEDAELQGSQDQAVIRCKQQTLDSEEILGLLNSGKYVTKLSLDWDEHLSFTLNEDASLKRLKFADQIREQNDDILKEDFAQRFDADFVLMTGILAKLTDNLLDEFGGEKERL</sequence>
<dbReference type="EMBL" id="UGHJ01000001">
    <property type="protein sequence ID" value="STO69707.1"/>
    <property type="molecule type" value="Genomic_DNA"/>
</dbReference>
<keyword evidence="9" id="KW-1185">Reference proteome</keyword>